<feature type="transmembrane region" description="Helical" evidence="1">
    <location>
        <begin position="37"/>
        <end position="54"/>
    </location>
</feature>
<protein>
    <recommendedName>
        <fullName evidence="4">Transmembrane protein</fullName>
    </recommendedName>
</protein>
<keyword evidence="1" id="KW-1133">Transmembrane helix</keyword>
<evidence type="ECO:0000256" key="1">
    <source>
        <dbReference type="SAM" id="Phobius"/>
    </source>
</evidence>
<evidence type="ECO:0000313" key="3">
    <source>
        <dbReference type="Proteomes" id="UP000688137"/>
    </source>
</evidence>
<gene>
    <name evidence="2" type="ORF">PPRIM_AZ9-3.1.T0140063</name>
</gene>
<dbReference type="Proteomes" id="UP000688137">
    <property type="component" value="Unassembled WGS sequence"/>
</dbReference>
<dbReference type="AlphaFoldDB" id="A0A8S1K6Z5"/>
<keyword evidence="1" id="KW-0472">Membrane</keyword>
<reference evidence="2" key="1">
    <citation type="submission" date="2021-01" db="EMBL/GenBank/DDBJ databases">
        <authorList>
            <consortium name="Genoscope - CEA"/>
            <person name="William W."/>
        </authorList>
    </citation>
    <scope>NUCLEOTIDE SEQUENCE</scope>
</reference>
<proteinExistence type="predicted"/>
<evidence type="ECO:0008006" key="4">
    <source>
        <dbReference type="Google" id="ProtNLM"/>
    </source>
</evidence>
<evidence type="ECO:0000313" key="2">
    <source>
        <dbReference type="EMBL" id="CAD8049585.1"/>
    </source>
</evidence>
<keyword evidence="3" id="KW-1185">Reference proteome</keyword>
<dbReference type="EMBL" id="CAJJDM010000011">
    <property type="protein sequence ID" value="CAD8049585.1"/>
    <property type="molecule type" value="Genomic_DNA"/>
</dbReference>
<accession>A0A8S1K6Z5</accession>
<name>A0A8S1K6Z5_PARPR</name>
<comment type="caution">
    <text evidence="2">The sequence shown here is derived from an EMBL/GenBank/DDBJ whole genome shotgun (WGS) entry which is preliminary data.</text>
</comment>
<sequence length="203" mass="23638">MNQFFSYFHNLINTTLLLYKISNSLTSKTDIQKKKNHIQLFIQVVFFCLILLSSKKKKKNNQLILSPSGLGGNIKPGLFSKHCELNKFNKQNSFKVEETLTPKLFETKESSFAPQPKLQKSQSASRLALPKESKQYRVERQELDNIPNIKHNQMNELSSKLYRELIEFNEQADFGGQNEIQQWSDDMIKKLLIIKIVQNVLFI</sequence>
<organism evidence="2 3">
    <name type="scientific">Paramecium primaurelia</name>
    <dbReference type="NCBI Taxonomy" id="5886"/>
    <lineage>
        <taxon>Eukaryota</taxon>
        <taxon>Sar</taxon>
        <taxon>Alveolata</taxon>
        <taxon>Ciliophora</taxon>
        <taxon>Intramacronucleata</taxon>
        <taxon>Oligohymenophorea</taxon>
        <taxon>Peniculida</taxon>
        <taxon>Parameciidae</taxon>
        <taxon>Paramecium</taxon>
    </lineage>
</organism>
<keyword evidence="1" id="KW-0812">Transmembrane</keyword>